<name>V6F644_MAGGM</name>
<reference evidence="3 4" key="1">
    <citation type="journal article" date="2014" name="Genome Announc.">
        <title>Complete genome sequence of Magnetospirillum gryphiswaldense MSR-1.</title>
        <authorList>
            <person name="Wang X."/>
            <person name="Wang Q."/>
            <person name="Zhang W."/>
            <person name="Wang Y."/>
            <person name="Li L."/>
            <person name="Wen T."/>
            <person name="Zhang T."/>
            <person name="Zhang Y."/>
            <person name="Xu J."/>
            <person name="Hu J."/>
            <person name="Li S."/>
            <person name="Liu L."/>
            <person name="Liu J."/>
            <person name="Jiang W."/>
            <person name="Tian J."/>
            <person name="Li Y."/>
            <person name="Schuler D."/>
            <person name="Wang L."/>
            <person name="Li J."/>
        </authorList>
    </citation>
    <scope>NUCLEOTIDE SEQUENCE [LARGE SCALE GENOMIC DNA]</scope>
    <source>
        <strain evidence="4">DSM 6361 / JCM 21280 / NBRC 15271 / MSR-1</strain>
    </source>
</reference>
<dbReference type="HOGENOM" id="CLU_043272_2_1_5"/>
<dbReference type="Proteomes" id="UP000018922">
    <property type="component" value="Chromosome I"/>
</dbReference>
<dbReference type="InterPro" id="IPR009683">
    <property type="entry name" value="Extensin-like_C"/>
</dbReference>
<dbReference type="AlphaFoldDB" id="V6F644"/>
<evidence type="ECO:0000313" key="3">
    <source>
        <dbReference type="EMBL" id="CDL00914.1"/>
    </source>
</evidence>
<evidence type="ECO:0000313" key="4">
    <source>
        <dbReference type="Proteomes" id="UP000018922"/>
    </source>
</evidence>
<evidence type="ECO:0000256" key="1">
    <source>
        <dbReference type="SAM" id="SignalP"/>
    </source>
</evidence>
<dbReference type="eggNOG" id="COG3921">
    <property type="taxonomic scope" value="Bacteria"/>
</dbReference>
<dbReference type="KEGG" id="mgy:MGMSRv2__3699"/>
<evidence type="ECO:0000259" key="2">
    <source>
        <dbReference type="Pfam" id="PF06904"/>
    </source>
</evidence>
<dbReference type="Pfam" id="PF06904">
    <property type="entry name" value="Extensin-like_C"/>
    <property type="match status" value="1"/>
</dbReference>
<organism evidence="3 4">
    <name type="scientific">Magnetospirillum gryphiswaldense (strain DSM 6361 / JCM 21280 / NBRC 15271 / MSR-1)</name>
    <dbReference type="NCBI Taxonomy" id="431944"/>
    <lineage>
        <taxon>Bacteria</taxon>
        <taxon>Pseudomonadati</taxon>
        <taxon>Pseudomonadota</taxon>
        <taxon>Alphaproteobacteria</taxon>
        <taxon>Rhodospirillales</taxon>
        <taxon>Rhodospirillaceae</taxon>
        <taxon>Magnetospirillum</taxon>
    </lineage>
</organism>
<gene>
    <name evidence="3" type="ordered locus">MGMSRv2__3699</name>
</gene>
<keyword evidence="1" id="KW-0732">Signal</keyword>
<protein>
    <recommendedName>
        <fullName evidence="2">Extensin-like C-terminal domain-containing protein</fullName>
    </recommendedName>
</protein>
<dbReference type="STRING" id="1430440.MGMSRv2__3699"/>
<dbReference type="EMBL" id="HG794546">
    <property type="protein sequence ID" value="CDL00914.1"/>
    <property type="molecule type" value="Genomic_DNA"/>
</dbReference>
<feature type="domain" description="Extensin-like C-terminal" evidence="2">
    <location>
        <begin position="45"/>
        <end position="226"/>
    </location>
</feature>
<feature type="chain" id="PRO_5004746755" description="Extensin-like C-terminal domain-containing protein" evidence="1">
    <location>
        <begin position="27"/>
        <end position="228"/>
    </location>
</feature>
<keyword evidence="4" id="KW-1185">Reference proteome</keyword>
<feature type="signal peptide" evidence="1">
    <location>
        <begin position="1"/>
        <end position="26"/>
    </location>
</feature>
<sequence length="228" mass="24428">MFIAGTAAMLHRFALLVLLAGLAACAQPAPRVMQAPPPVLDPDSACLAELQDMRVRFEPVAAFGDPEEGCGIDNPVKVSGTGGAWNRPGVVACPMARTIGRFENEVVQPAARARFGQGVKRVHHAGTYDCRVRRTSTKVAAALGGSRGGRLSEHSKGRAIDIMAFELDDGTMVSVKKDWRGQGAKSAFLQEVARASCSVFNVTLTPNHDRLHHDHLHLDIGPHTLCGY</sequence>
<accession>V6F644</accession>
<proteinExistence type="predicted"/>